<evidence type="ECO:0000256" key="9">
    <source>
        <dbReference type="ARBA" id="ARBA00023136"/>
    </source>
</evidence>
<comment type="catalytic activity">
    <reaction evidence="13">
        <text>a beta-D-Man-(1-&gt;4)-beta-D-GlcNAc-(1-&gt;4)-alpha-D-GlcNAc-diphospho-di-trans,poly-cis-dolichol + GDP-alpha-D-mannose = an alpha-D-Man-(1-&gt;3)-beta-D-Man-(1-&gt;4)-beta-D-GlcNAc-(1-&gt;4)-alpha-D-GlcNAc-diphospho-di-trans,poly-cis-dolichol + GDP + H(+)</text>
        <dbReference type="Rhea" id="RHEA:29515"/>
        <dbReference type="Rhea" id="RHEA-COMP:19511"/>
        <dbReference type="Rhea" id="RHEA-COMP:19513"/>
        <dbReference type="ChEBI" id="CHEBI:15378"/>
        <dbReference type="ChEBI" id="CHEBI:57527"/>
        <dbReference type="ChEBI" id="CHEBI:58189"/>
        <dbReference type="ChEBI" id="CHEBI:58472"/>
        <dbReference type="ChEBI" id="CHEBI:132510"/>
        <dbReference type="EC" id="2.4.1.132"/>
    </reaction>
    <physiologicalReaction direction="left-to-right" evidence="13">
        <dbReference type="Rhea" id="RHEA:29516"/>
    </physiologicalReaction>
</comment>
<name>A0A2M6XD17_9BACT</name>
<feature type="domain" description="Glycosyltransferase subfamily 4-like N-terminal" evidence="16">
    <location>
        <begin position="13"/>
        <end position="192"/>
    </location>
</feature>
<dbReference type="EMBL" id="PEYO01000016">
    <property type="protein sequence ID" value="PIU03526.1"/>
    <property type="molecule type" value="Genomic_DNA"/>
</dbReference>
<evidence type="ECO:0000256" key="11">
    <source>
        <dbReference type="ARBA" id="ARBA00032333"/>
    </source>
</evidence>
<dbReference type="Pfam" id="PF00534">
    <property type="entry name" value="Glycos_transf_1"/>
    <property type="match status" value="1"/>
</dbReference>
<evidence type="ECO:0000256" key="4">
    <source>
        <dbReference type="ARBA" id="ARBA00012649"/>
    </source>
</evidence>
<keyword evidence="7" id="KW-0256">Endoplasmic reticulum</keyword>
<comment type="pathway">
    <text evidence="2">Protein modification; protein glycosylation.</text>
</comment>
<evidence type="ECO:0000256" key="7">
    <source>
        <dbReference type="ARBA" id="ARBA00022824"/>
    </source>
</evidence>
<evidence type="ECO:0000256" key="12">
    <source>
        <dbReference type="ARBA" id="ARBA00032874"/>
    </source>
</evidence>
<evidence type="ECO:0000256" key="1">
    <source>
        <dbReference type="ARBA" id="ARBA00004586"/>
    </source>
</evidence>
<dbReference type="PANTHER" id="PTHR45918">
    <property type="entry name" value="ALPHA-1,3/1,6-MANNOSYLTRANSFERASE ALG2"/>
    <property type="match status" value="1"/>
</dbReference>
<dbReference type="InterPro" id="IPR028098">
    <property type="entry name" value="Glyco_trans_4-like_N"/>
</dbReference>
<evidence type="ECO:0000256" key="14">
    <source>
        <dbReference type="ARBA" id="ARBA00045104"/>
    </source>
</evidence>
<dbReference type="GO" id="GO:0102704">
    <property type="term" value="F:GDP-Man:Man(2)GlcNAc(2)-PP-Dol alpha-1,6-mannosyltransferase activity"/>
    <property type="evidence" value="ECO:0007669"/>
    <property type="project" value="UniProtKB-EC"/>
</dbReference>
<accession>A0A2M6XD17</accession>
<dbReference type="PANTHER" id="PTHR45918:SF1">
    <property type="entry name" value="ALPHA-1,3_1,6-MANNOSYLTRANSFERASE ALG2"/>
    <property type="match status" value="1"/>
</dbReference>
<reference evidence="18" key="1">
    <citation type="submission" date="2017-09" db="EMBL/GenBank/DDBJ databases">
        <title>Depth-based differentiation of microbial function through sediment-hosted aquifers and enrichment of novel symbionts in the deep terrestrial subsurface.</title>
        <authorList>
            <person name="Probst A.J."/>
            <person name="Ladd B."/>
            <person name="Jarett J.K."/>
            <person name="Geller-Mcgrath D.E."/>
            <person name="Sieber C.M.K."/>
            <person name="Emerson J.B."/>
            <person name="Anantharaman K."/>
            <person name="Thomas B.C."/>
            <person name="Malmstrom R."/>
            <person name="Stieglmeier M."/>
            <person name="Klingl A."/>
            <person name="Woyke T."/>
            <person name="Ryan C.M."/>
            <person name="Banfield J.F."/>
        </authorList>
    </citation>
    <scope>NUCLEOTIDE SEQUENCE [LARGE SCALE GENOMIC DNA]</scope>
</reference>
<proteinExistence type="predicted"/>
<comment type="subcellular location">
    <subcellularLocation>
        <location evidence="1">Endoplasmic reticulum membrane</location>
    </subcellularLocation>
</comment>
<evidence type="ECO:0000256" key="6">
    <source>
        <dbReference type="ARBA" id="ARBA00022692"/>
    </source>
</evidence>
<keyword evidence="8" id="KW-1133">Transmembrane helix</keyword>
<evidence type="ECO:0000256" key="5">
    <source>
        <dbReference type="ARBA" id="ARBA00022679"/>
    </source>
</evidence>
<dbReference type="GO" id="GO:0004378">
    <property type="term" value="F:GDP-Man:Man(1)GlcNAc(2)-PP-Dol alpha-1,3-mannosyltransferase activity"/>
    <property type="evidence" value="ECO:0007669"/>
    <property type="project" value="UniProtKB-EC"/>
</dbReference>
<evidence type="ECO:0000256" key="2">
    <source>
        <dbReference type="ARBA" id="ARBA00004922"/>
    </source>
</evidence>
<dbReference type="SUPFAM" id="SSF53756">
    <property type="entry name" value="UDP-Glycosyltransferase/glycogen phosphorylase"/>
    <property type="match status" value="1"/>
</dbReference>
<evidence type="ECO:0000256" key="3">
    <source>
        <dbReference type="ARBA" id="ARBA00011969"/>
    </source>
</evidence>
<keyword evidence="9" id="KW-0472">Membrane</keyword>
<protein>
    <recommendedName>
        <fullName evidence="10">GDP-Man:Man(1)GlcNAc(2)-PP-Dol alpha-1,3-mannosyltransferase</fullName>
        <ecNumber evidence="4">2.4.1.132</ecNumber>
        <ecNumber evidence="3">2.4.1.257</ecNumber>
    </recommendedName>
    <alternativeName>
        <fullName evidence="12">GDP-Man:Man(1)GlcNAc(2)-PP-dolichol mannosyltransferase</fullName>
    </alternativeName>
    <alternativeName>
        <fullName evidence="11">GDP-Man:Man(2)GlcNAc(2)-PP-Dol alpha-1,6-mannosyltransferase</fullName>
    </alternativeName>
</protein>
<dbReference type="InterPro" id="IPR027054">
    <property type="entry name" value="ALG2"/>
</dbReference>
<organism evidence="17 18">
    <name type="scientific">Candidatus Shapirobacteria bacterium CG08_land_8_20_14_0_20_39_18</name>
    <dbReference type="NCBI Taxonomy" id="1974883"/>
    <lineage>
        <taxon>Bacteria</taxon>
        <taxon>Candidatus Shapironibacteriota</taxon>
    </lineage>
</organism>
<evidence type="ECO:0000256" key="10">
    <source>
        <dbReference type="ARBA" id="ARBA00032047"/>
    </source>
</evidence>
<evidence type="ECO:0000256" key="13">
    <source>
        <dbReference type="ARBA" id="ARBA00045103"/>
    </source>
</evidence>
<dbReference type="Pfam" id="PF13439">
    <property type="entry name" value="Glyco_transf_4"/>
    <property type="match status" value="1"/>
</dbReference>
<dbReference type="EC" id="2.4.1.257" evidence="3"/>
<comment type="catalytic activity">
    <reaction evidence="14">
        <text>an alpha-D-Man-(1-&gt;3)-beta-D-Man-(1-&gt;4)-beta-D-GlcNAc-(1-&gt;4)-alpha-D-GlcNAc-diphospho-di-trans,poly-cis-dolichol + GDP-alpha-D-mannose = an alpha-D-Man-(1-&gt;3)-[alpha-D-Man-(1-&gt;6)]-beta-D-Man-(1-&gt;4)-beta-D-GlcNAc-(1-&gt;4)-alpha-D-GlcNAc-diphospho-di-trans,poly-cis-dolichol + GDP + H(+)</text>
        <dbReference type="Rhea" id="RHEA:29519"/>
        <dbReference type="Rhea" id="RHEA-COMP:19513"/>
        <dbReference type="Rhea" id="RHEA-COMP:19515"/>
        <dbReference type="ChEBI" id="CHEBI:15378"/>
        <dbReference type="ChEBI" id="CHEBI:57527"/>
        <dbReference type="ChEBI" id="CHEBI:58189"/>
        <dbReference type="ChEBI" id="CHEBI:132510"/>
        <dbReference type="ChEBI" id="CHEBI:132511"/>
        <dbReference type="EC" id="2.4.1.257"/>
    </reaction>
    <physiologicalReaction direction="left-to-right" evidence="14">
        <dbReference type="Rhea" id="RHEA:29520"/>
    </physiologicalReaction>
</comment>
<evidence type="ECO:0000313" key="18">
    <source>
        <dbReference type="Proteomes" id="UP000228996"/>
    </source>
</evidence>
<keyword evidence="5 17" id="KW-0808">Transferase</keyword>
<dbReference type="Gene3D" id="3.40.50.2000">
    <property type="entry name" value="Glycogen Phosphorylase B"/>
    <property type="match status" value="2"/>
</dbReference>
<comment type="caution">
    <text evidence="17">The sequence shown here is derived from an EMBL/GenBank/DDBJ whole genome shotgun (WGS) entry which is preliminary data.</text>
</comment>
<gene>
    <name evidence="17" type="ORF">COT44_02775</name>
</gene>
<evidence type="ECO:0000313" key="17">
    <source>
        <dbReference type="EMBL" id="PIU03526.1"/>
    </source>
</evidence>
<dbReference type="InterPro" id="IPR001296">
    <property type="entry name" value="Glyco_trans_1"/>
</dbReference>
<evidence type="ECO:0000256" key="8">
    <source>
        <dbReference type="ARBA" id="ARBA00022989"/>
    </source>
</evidence>
<dbReference type="Proteomes" id="UP000228996">
    <property type="component" value="Unassembled WGS sequence"/>
</dbReference>
<evidence type="ECO:0000259" key="16">
    <source>
        <dbReference type="Pfam" id="PF13439"/>
    </source>
</evidence>
<keyword evidence="6" id="KW-0812">Transmembrane</keyword>
<dbReference type="EC" id="2.4.1.132" evidence="4"/>
<sequence length="379" mass="43150">MKVALVHDYIKEYGGAERVLETLSELFPEVPIYTTVYLPEFLGPHQDRVKNWKVIPSFLQKVPFKEKLISPFRLIAPLVFDNLDLSEFDVVIVSATGAYNPNLIVTKPETLHLCYCHTPPRYLYGLPTARDWKKHWWGRMAGELANHFLRQIDFLSAQRVDYFIANSVNTANRIKKFYRKDATVIYPPVDLAARDKKTSPLPLAPCPYFLIGGRLARPKHIDLAVEACTKLNLPLKVFGRMFADYGEELKKLAGPTIEFLGEVDEKQKAELYTGCKAFIFPAEEEDFGIMPVEAMSFGRPVIALRQGGVLETVIEGKTGIFFDEPTVESLIKAIEQFNNLTINSQNCIRQAEKFSKERFKTEITSFIRCHLAIGRKVTP</sequence>
<feature type="domain" description="Glycosyl transferase family 1" evidence="15">
    <location>
        <begin position="207"/>
        <end position="353"/>
    </location>
</feature>
<dbReference type="AlphaFoldDB" id="A0A2M6XD17"/>
<evidence type="ECO:0000259" key="15">
    <source>
        <dbReference type="Pfam" id="PF00534"/>
    </source>
</evidence>